<evidence type="ECO:0000313" key="4">
    <source>
        <dbReference type="EMBL" id="GHB42964.1"/>
    </source>
</evidence>
<evidence type="ECO:0000259" key="3">
    <source>
        <dbReference type="PROSITE" id="PS51464"/>
    </source>
</evidence>
<feature type="domain" description="SIS" evidence="3">
    <location>
        <begin position="200"/>
        <end position="335"/>
    </location>
</feature>
<dbReference type="Pfam" id="PF01380">
    <property type="entry name" value="SIS"/>
    <property type="match status" value="2"/>
</dbReference>
<evidence type="ECO:0000256" key="1">
    <source>
        <dbReference type="ARBA" id="ARBA00022576"/>
    </source>
</evidence>
<dbReference type="PANTHER" id="PTHR10937">
    <property type="entry name" value="GLUCOSAMINE--FRUCTOSE-6-PHOSPHATE AMINOTRANSFERASE, ISOMERIZING"/>
    <property type="match status" value="1"/>
</dbReference>
<name>A0ABQ3ENA2_9HYPH</name>
<dbReference type="PANTHER" id="PTHR10937:SF8">
    <property type="entry name" value="AMINOTRANSFERASE-RELATED"/>
    <property type="match status" value="1"/>
</dbReference>
<dbReference type="InterPro" id="IPR001347">
    <property type="entry name" value="SIS_dom"/>
</dbReference>
<accession>A0ABQ3ENA2</accession>
<keyword evidence="5" id="KW-1185">Reference proteome</keyword>
<evidence type="ECO:0000313" key="5">
    <source>
        <dbReference type="Proteomes" id="UP000637980"/>
    </source>
</evidence>
<dbReference type="InterPro" id="IPR035466">
    <property type="entry name" value="GlmS/AgaS_SIS"/>
</dbReference>
<dbReference type="InterPro" id="IPR035490">
    <property type="entry name" value="GlmS/FrlB_SIS"/>
</dbReference>
<protein>
    <submittedName>
        <fullName evidence="4">Glucosamine-fructose-6-phosphate aminotransferase</fullName>
    </submittedName>
</protein>
<dbReference type="GO" id="GO:0008483">
    <property type="term" value="F:transaminase activity"/>
    <property type="evidence" value="ECO:0007669"/>
    <property type="project" value="UniProtKB-KW"/>
</dbReference>
<gene>
    <name evidence="4" type="primary">glmS</name>
    <name evidence="4" type="ORF">GCM10007094_35390</name>
</gene>
<comment type="caution">
    <text evidence="4">The sequence shown here is derived from an EMBL/GenBank/DDBJ whole genome shotgun (WGS) entry which is preliminary data.</text>
</comment>
<dbReference type="InterPro" id="IPR046348">
    <property type="entry name" value="SIS_dom_sf"/>
</dbReference>
<keyword evidence="1 4" id="KW-0032">Aminotransferase</keyword>
<feature type="domain" description="SIS" evidence="3">
    <location>
        <begin position="36"/>
        <end position="179"/>
    </location>
</feature>
<organism evidence="4 5">
    <name type="scientific">Pseudovibrio japonicus</name>
    <dbReference type="NCBI Taxonomy" id="366534"/>
    <lineage>
        <taxon>Bacteria</taxon>
        <taxon>Pseudomonadati</taxon>
        <taxon>Pseudomonadota</taxon>
        <taxon>Alphaproteobacteria</taxon>
        <taxon>Hyphomicrobiales</taxon>
        <taxon>Stappiaceae</taxon>
        <taxon>Pseudovibrio</taxon>
    </lineage>
</organism>
<dbReference type="Gene3D" id="3.40.50.10490">
    <property type="entry name" value="Glucose-6-phosphate isomerase like protein, domain 1"/>
    <property type="match status" value="2"/>
</dbReference>
<dbReference type="Proteomes" id="UP000637980">
    <property type="component" value="Unassembled WGS sequence"/>
</dbReference>
<dbReference type="EMBL" id="BMXE01000007">
    <property type="protein sequence ID" value="GHB42964.1"/>
    <property type="molecule type" value="Genomic_DNA"/>
</dbReference>
<dbReference type="SUPFAM" id="SSF53697">
    <property type="entry name" value="SIS domain"/>
    <property type="match status" value="1"/>
</dbReference>
<dbReference type="RefSeq" id="WP_189438130.1">
    <property type="nucleotide sequence ID" value="NZ_BMXE01000007.1"/>
</dbReference>
<dbReference type="CDD" id="cd05009">
    <property type="entry name" value="SIS_GlmS_GlmD_2"/>
    <property type="match status" value="1"/>
</dbReference>
<sequence>MDLKQPDRTLLGKEALETADRTVLQFERNAAVLADLGERLKKNPPRFVVTCARGSSDHAAMYGKTLIENYAGRAVASVGMSIASVYERSLDLQDALFIAVSQSGQSPDLLHLTEMAKAQGALVLALVNEETAPLNDLADVAIPLCAGPERSVAATKSYILACSAFLSLVAKWTDNPDLLKAMEQLPEALRAASKLDWSPALDQLHDTRNMFVLGRGLSFGVALEAALKLKETSRIHAEAFSAAEVIHGPLGLAGSGLPVLAFGQNDAAADSLRQTIERFASLEGKVLSALDVPGTQKLPVVSDVHPVIEPLCQLQSFYLAVQHLAISRGIDPDNPPNLRKVTETR</sequence>
<reference evidence="5" key="1">
    <citation type="journal article" date="2019" name="Int. J. Syst. Evol. Microbiol.">
        <title>The Global Catalogue of Microorganisms (GCM) 10K type strain sequencing project: providing services to taxonomists for standard genome sequencing and annotation.</title>
        <authorList>
            <consortium name="The Broad Institute Genomics Platform"/>
            <consortium name="The Broad Institute Genome Sequencing Center for Infectious Disease"/>
            <person name="Wu L."/>
            <person name="Ma J."/>
        </authorList>
    </citation>
    <scope>NUCLEOTIDE SEQUENCE [LARGE SCALE GENOMIC DNA]</scope>
    <source>
        <strain evidence="5">KCTC 12861</strain>
    </source>
</reference>
<keyword evidence="1 4" id="KW-0808">Transferase</keyword>
<dbReference type="PROSITE" id="PS51464">
    <property type="entry name" value="SIS"/>
    <property type="match status" value="2"/>
</dbReference>
<proteinExistence type="predicted"/>
<evidence type="ECO:0000256" key="2">
    <source>
        <dbReference type="ARBA" id="ARBA00022737"/>
    </source>
</evidence>
<keyword evidence="2" id="KW-0677">Repeat</keyword>
<dbReference type="CDD" id="cd05008">
    <property type="entry name" value="SIS_GlmS_GlmD_1"/>
    <property type="match status" value="1"/>
</dbReference>